<keyword evidence="2" id="KW-0472">Membrane</keyword>
<feature type="transmembrane region" description="Helical" evidence="2">
    <location>
        <begin position="154"/>
        <end position="171"/>
    </location>
</feature>
<comment type="similarity">
    <text evidence="1">Belongs to the UPF0177 family.</text>
</comment>
<evidence type="ECO:0000256" key="1">
    <source>
        <dbReference type="ARBA" id="ARBA00009067"/>
    </source>
</evidence>
<comment type="caution">
    <text evidence="4">The sequence shown here is derived from an EMBL/GenBank/DDBJ whole genome shotgun (WGS) entry which is preliminary data.</text>
</comment>
<dbReference type="EMBL" id="BQXO01000007">
    <property type="protein sequence ID" value="GKT06596.1"/>
    <property type="molecule type" value="Genomic_DNA"/>
</dbReference>
<organism evidence="4 5">
    <name type="scientific">Furfurilactobacillus curtus</name>
    <dbReference type="NCBI Taxonomy" id="1746200"/>
    <lineage>
        <taxon>Bacteria</taxon>
        <taxon>Bacillati</taxon>
        <taxon>Bacillota</taxon>
        <taxon>Bacilli</taxon>
        <taxon>Lactobacillales</taxon>
        <taxon>Lactobacillaceae</taxon>
        <taxon>Furfurilactobacillus</taxon>
    </lineage>
</organism>
<feature type="transmembrane region" description="Helical" evidence="2">
    <location>
        <begin position="178"/>
        <end position="197"/>
    </location>
</feature>
<dbReference type="Pfam" id="PF02517">
    <property type="entry name" value="Rce1-like"/>
    <property type="match status" value="1"/>
</dbReference>
<keyword evidence="2" id="KW-1133">Transmembrane helix</keyword>
<feature type="domain" description="CAAX prenyl protease 2/Lysostaphin resistance protein A-like" evidence="3">
    <location>
        <begin position="162"/>
        <end position="239"/>
    </location>
</feature>
<proteinExistence type="inferred from homology"/>
<evidence type="ECO:0000256" key="2">
    <source>
        <dbReference type="SAM" id="Phobius"/>
    </source>
</evidence>
<name>A0ABQ5JTS4_9LACO</name>
<feature type="transmembrane region" description="Helical" evidence="2">
    <location>
        <begin position="27"/>
        <end position="48"/>
    </location>
</feature>
<keyword evidence="2" id="KW-0812">Transmembrane</keyword>
<protein>
    <recommendedName>
        <fullName evidence="3">CAAX prenyl protease 2/Lysostaphin resistance protein A-like domain-containing protein</fullName>
    </recommendedName>
</protein>
<feature type="transmembrane region" description="Helical" evidence="2">
    <location>
        <begin position="203"/>
        <end position="222"/>
    </location>
</feature>
<gene>
    <name evidence="4" type="ORF">JCM31185_18830</name>
</gene>
<dbReference type="Proteomes" id="UP001628078">
    <property type="component" value="Unassembled WGS sequence"/>
</dbReference>
<evidence type="ECO:0000259" key="3">
    <source>
        <dbReference type="Pfam" id="PF02517"/>
    </source>
</evidence>
<sequence>MEKNFFERKDDRRPMPIIDDNVSIGRLWGLFIFPIGVFTCVVLVSKYYPMNSVWLQFVVLALVPTIVLLSSYRLISGQRPWALFGRVTGKEWRHTLMMFVLQVVYAVVMQSVFRALNVTTAKNPAGIGLNGEHRWSVFFQQAFNDLFELMNEEFLGIFIFLAFAAVLMKQFHFRRNVAIWGSLAVSIIVFGMVHFAVYQWNLIQMLVLIGVTRLFLTGAYLYSKSIWTSFAMHYTFDTMFFLMLAGATWFRHL</sequence>
<dbReference type="RefSeq" id="WP_407884875.1">
    <property type="nucleotide sequence ID" value="NZ_BQXO01000007.1"/>
</dbReference>
<evidence type="ECO:0000313" key="4">
    <source>
        <dbReference type="EMBL" id="GKT06596.1"/>
    </source>
</evidence>
<dbReference type="InterPro" id="IPR003675">
    <property type="entry name" value="Rce1/LyrA-like_dom"/>
</dbReference>
<accession>A0ABQ5JTS4</accession>
<keyword evidence="5" id="KW-1185">Reference proteome</keyword>
<feature type="transmembrane region" description="Helical" evidence="2">
    <location>
        <begin position="234"/>
        <end position="250"/>
    </location>
</feature>
<feature type="transmembrane region" description="Helical" evidence="2">
    <location>
        <begin position="54"/>
        <end position="75"/>
    </location>
</feature>
<feature type="transmembrane region" description="Helical" evidence="2">
    <location>
        <begin position="96"/>
        <end position="116"/>
    </location>
</feature>
<reference evidence="4 5" key="1">
    <citation type="submission" date="2022-03" db="EMBL/GenBank/DDBJ databases">
        <title>Draft genome sequence of Furfurilactobacillus curtus JCM 31185.</title>
        <authorList>
            <person name="Suzuki S."/>
            <person name="Endo A."/>
            <person name="Kajikawa A."/>
        </authorList>
    </citation>
    <scope>NUCLEOTIDE SEQUENCE [LARGE SCALE GENOMIC DNA]</scope>
    <source>
        <strain evidence="4 5">JCM 31185</strain>
    </source>
</reference>
<evidence type="ECO:0000313" key="5">
    <source>
        <dbReference type="Proteomes" id="UP001628078"/>
    </source>
</evidence>